<dbReference type="Proteomes" id="UP000237105">
    <property type="component" value="Unassembled WGS sequence"/>
</dbReference>
<dbReference type="AlphaFoldDB" id="A0A2P5CMS5"/>
<reference evidence="2" key="1">
    <citation type="submission" date="2016-06" db="EMBL/GenBank/DDBJ databases">
        <title>Parallel loss of symbiosis genes in relatives of nitrogen-fixing non-legume Parasponia.</title>
        <authorList>
            <person name="Van Velzen R."/>
            <person name="Holmer R."/>
            <person name="Bu F."/>
            <person name="Rutten L."/>
            <person name="Van Zeijl A."/>
            <person name="Liu W."/>
            <person name="Santuari L."/>
            <person name="Cao Q."/>
            <person name="Sharma T."/>
            <person name="Shen D."/>
            <person name="Roswanjaya Y."/>
            <person name="Wardhani T."/>
            <person name="Kalhor M.S."/>
            <person name="Jansen J."/>
            <person name="Van den Hoogen J."/>
            <person name="Gungor B."/>
            <person name="Hartog M."/>
            <person name="Hontelez J."/>
            <person name="Verver J."/>
            <person name="Yang W.-C."/>
            <person name="Schijlen E."/>
            <person name="Repin R."/>
            <person name="Schilthuizen M."/>
            <person name="Schranz E."/>
            <person name="Heidstra R."/>
            <person name="Miyata K."/>
            <person name="Fedorova E."/>
            <person name="Kohlen W."/>
            <person name="Bisseling T."/>
            <person name="Smit S."/>
            <person name="Geurts R."/>
        </authorList>
    </citation>
    <scope>NUCLEOTIDE SEQUENCE [LARGE SCALE GENOMIC DNA]</scope>
    <source>
        <strain evidence="2">cv. WU1-14</strain>
    </source>
</reference>
<name>A0A2P5CMS5_PARAD</name>
<sequence>MCYSFAVHFWCDMSFSCQMNHQPVQLEPQVEVLTLAILCFFRRSNHYLSRTLPHLSSELACPVSVFTVKLRIPVGENYMSLISNGNQVKQPQVVQLKLLKTNINWNLNATL</sequence>
<protein>
    <submittedName>
        <fullName evidence="1">Uncharacterized protein</fullName>
    </submittedName>
</protein>
<evidence type="ECO:0000313" key="2">
    <source>
        <dbReference type="Proteomes" id="UP000237105"/>
    </source>
</evidence>
<accession>A0A2P5CMS5</accession>
<gene>
    <name evidence="1" type="ORF">PanWU01x14_138690</name>
</gene>
<comment type="caution">
    <text evidence="1">The sequence shown here is derived from an EMBL/GenBank/DDBJ whole genome shotgun (WGS) entry which is preliminary data.</text>
</comment>
<evidence type="ECO:0000313" key="1">
    <source>
        <dbReference type="EMBL" id="PON62344.1"/>
    </source>
</evidence>
<keyword evidence="2" id="KW-1185">Reference proteome</keyword>
<dbReference type="OrthoDB" id="10474351at2759"/>
<organism evidence="1 2">
    <name type="scientific">Parasponia andersonii</name>
    <name type="common">Sponia andersonii</name>
    <dbReference type="NCBI Taxonomy" id="3476"/>
    <lineage>
        <taxon>Eukaryota</taxon>
        <taxon>Viridiplantae</taxon>
        <taxon>Streptophyta</taxon>
        <taxon>Embryophyta</taxon>
        <taxon>Tracheophyta</taxon>
        <taxon>Spermatophyta</taxon>
        <taxon>Magnoliopsida</taxon>
        <taxon>eudicotyledons</taxon>
        <taxon>Gunneridae</taxon>
        <taxon>Pentapetalae</taxon>
        <taxon>rosids</taxon>
        <taxon>fabids</taxon>
        <taxon>Rosales</taxon>
        <taxon>Cannabaceae</taxon>
        <taxon>Parasponia</taxon>
    </lineage>
</organism>
<dbReference type="EMBL" id="JXTB01000113">
    <property type="protein sequence ID" value="PON62344.1"/>
    <property type="molecule type" value="Genomic_DNA"/>
</dbReference>
<proteinExistence type="predicted"/>